<accession>A0ABR6VFQ3</accession>
<keyword evidence="3" id="KW-1185">Reference proteome</keyword>
<comment type="caution">
    <text evidence="2">The sequence shown here is derived from an EMBL/GenBank/DDBJ whole genome shotgun (WGS) entry which is preliminary data.</text>
</comment>
<gene>
    <name evidence="2" type="ORF">H8J70_01990</name>
</gene>
<sequence>MSEDVLVPRAVLPPKLTPAVSELPEVIGAIFKELQSLKGQVRRAGRYAEAAKSTADNAQRTRRSWFIFHNHGDAIRRLQGAVSTLADAQVTTAQAQRVSFDYQERVGELTKYLFALGAADEESCQTVLHELEEKLYGPDGKDLSELVRRELLGVVQQLQNQFHLCAGLAAQEEKQVSLEKEVAALTAAVKNLRSQNADQEKRLAALEAALEEQEKKDQASRRKWTLAGIIGMGAILSVCLALL</sequence>
<protein>
    <submittedName>
        <fullName evidence="2">Uncharacterized protein</fullName>
    </submittedName>
</protein>
<evidence type="ECO:0000256" key="1">
    <source>
        <dbReference type="SAM" id="Coils"/>
    </source>
</evidence>
<proteinExistence type="predicted"/>
<evidence type="ECO:0000313" key="2">
    <source>
        <dbReference type="EMBL" id="MBC3536030.1"/>
    </source>
</evidence>
<organism evidence="2 3">
    <name type="scientific">Megasphaera hominis</name>
    <dbReference type="NCBI Taxonomy" id="159836"/>
    <lineage>
        <taxon>Bacteria</taxon>
        <taxon>Bacillati</taxon>
        <taxon>Bacillota</taxon>
        <taxon>Negativicutes</taxon>
        <taxon>Veillonellales</taxon>
        <taxon>Veillonellaceae</taxon>
        <taxon>Megasphaera</taxon>
    </lineage>
</organism>
<reference evidence="2 3" key="1">
    <citation type="submission" date="2020-08" db="EMBL/GenBank/DDBJ databases">
        <authorList>
            <person name="Liu C."/>
            <person name="Sun Q."/>
        </authorList>
    </citation>
    <scope>NUCLEOTIDE SEQUENCE [LARGE SCALE GENOMIC DNA]</scope>
    <source>
        <strain evidence="2 3">NSJ-59</strain>
    </source>
</reference>
<keyword evidence="1" id="KW-0175">Coiled coil</keyword>
<dbReference type="RefSeq" id="WP_186502087.1">
    <property type="nucleotide sequence ID" value="NZ_JACOGK010000004.1"/>
</dbReference>
<dbReference type="Proteomes" id="UP000606870">
    <property type="component" value="Unassembled WGS sequence"/>
</dbReference>
<name>A0ABR6VFQ3_9FIRM</name>
<feature type="coiled-coil region" evidence="1">
    <location>
        <begin position="168"/>
        <end position="223"/>
    </location>
</feature>
<dbReference type="EMBL" id="JACOGK010000004">
    <property type="protein sequence ID" value="MBC3536030.1"/>
    <property type="molecule type" value="Genomic_DNA"/>
</dbReference>
<evidence type="ECO:0000313" key="3">
    <source>
        <dbReference type="Proteomes" id="UP000606870"/>
    </source>
</evidence>